<feature type="compositionally biased region" description="Basic and acidic residues" evidence="1">
    <location>
        <begin position="747"/>
        <end position="761"/>
    </location>
</feature>
<feature type="compositionally biased region" description="Basic and acidic residues" evidence="1">
    <location>
        <begin position="884"/>
        <end position="894"/>
    </location>
</feature>
<comment type="caution">
    <text evidence="3">The sequence shown here is derived from an EMBL/GenBank/DDBJ whole genome shotgun (WGS) entry which is preliminary data.</text>
</comment>
<dbReference type="Gene3D" id="3.80.10.10">
    <property type="entry name" value="Ribonuclease Inhibitor"/>
    <property type="match status" value="2"/>
</dbReference>
<gene>
    <name evidence="3" type="ORF">EEDITHA_LOCUS109</name>
</gene>
<dbReference type="Gene3D" id="1.20.1280.50">
    <property type="match status" value="1"/>
</dbReference>
<feature type="region of interest" description="Disordered" evidence="1">
    <location>
        <begin position="841"/>
        <end position="894"/>
    </location>
</feature>
<feature type="region of interest" description="Disordered" evidence="1">
    <location>
        <begin position="935"/>
        <end position="997"/>
    </location>
</feature>
<evidence type="ECO:0000259" key="2">
    <source>
        <dbReference type="PROSITE" id="PS50181"/>
    </source>
</evidence>
<feature type="compositionally biased region" description="Polar residues" evidence="1">
    <location>
        <begin position="730"/>
        <end position="745"/>
    </location>
</feature>
<feature type="compositionally biased region" description="Basic and acidic residues" evidence="1">
    <location>
        <begin position="853"/>
        <end position="876"/>
    </location>
</feature>
<dbReference type="SUPFAM" id="SSF52047">
    <property type="entry name" value="RNI-like"/>
    <property type="match status" value="1"/>
</dbReference>
<keyword evidence="4" id="KW-1185">Reference proteome</keyword>
<dbReference type="InterPro" id="IPR032675">
    <property type="entry name" value="LRR_dom_sf"/>
</dbReference>
<dbReference type="PROSITE" id="PS50181">
    <property type="entry name" value="FBOX"/>
    <property type="match status" value="1"/>
</dbReference>
<dbReference type="GO" id="GO:0031146">
    <property type="term" value="P:SCF-dependent proteasomal ubiquitin-dependent protein catabolic process"/>
    <property type="evidence" value="ECO:0007669"/>
    <property type="project" value="TreeGrafter"/>
</dbReference>
<dbReference type="InterPro" id="IPR001810">
    <property type="entry name" value="F-box_dom"/>
</dbReference>
<organism evidence="3 4">
    <name type="scientific">Euphydryas editha</name>
    <name type="common">Edith's checkerspot</name>
    <dbReference type="NCBI Taxonomy" id="104508"/>
    <lineage>
        <taxon>Eukaryota</taxon>
        <taxon>Metazoa</taxon>
        <taxon>Ecdysozoa</taxon>
        <taxon>Arthropoda</taxon>
        <taxon>Hexapoda</taxon>
        <taxon>Insecta</taxon>
        <taxon>Pterygota</taxon>
        <taxon>Neoptera</taxon>
        <taxon>Endopterygota</taxon>
        <taxon>Lepidoptera</taxon>
        <taxon>Glossata</taxon>
        <taxon>Ditrysia</taxon>
        <taxon>Papilionoidea</taxon>
        <taxon>Nymphalidae</taxon>
        <taxon>Nymphalinae</taxon>
        <taxon>Euphydryas</taxon>
    </lineage>
</organism>
<feature type="compositionally biased region" description="Low complexity" evidence="1">
    <location>
        <begin position="790"/>
        <end position="813"/>
    </location>
</feature>
<dbReference type="PANTHER" id="PTHR13318">
    <property type="entry name" value="PARTNER OF PAIRED, ISOFORM B-RELATED"/>
    <property type="match status" value="1"/>
</dbReference>
<feature type="compositionally biased region" description="Basic and acidic residues" evidence="1">
    <location>
        <begin position="937"/>
        <end position="977"/>
    </location>
</feature>
<proteinExistence type="predicted"/>
<protein>
    <recommendedName>
        <fullName evidence="2">F-box domain-containing protein</fullName>
    </recommendedName>
</protein>
<dbReference type="SUPFAM" id="SSF81383">
    <property type="entry name" value="F-box domain"/>
    <property type="match status" value="1"/>
</dbReference>
<sequence length="1189" mass="136460">MGSVDIDCDTKLELDDSGCVQDDFTHNGYGQVSLLDLSDDVLLYILRHCSPRDLKALGFSCTRLGRLVRERSLWRHVDARSESCSQARLKWLLENTLHKDTHLLMVSGYAKETEGCLGLLNMSRQEAAEEKKFYNQQNEARSSNEPNTCGNYYAIVVPTDNGHGSDIFSEQIHEIPIPVHLERHHARFFISAQRTPHLPRFRGFPSWADDTDMGRVGPDACSGPQFSLSQQLLKQLCSNCPQLSTLVLEYCNIDCNRTNLGHFPKTLKKLSLRGTKCYNMAIDKSFLFKIQDYLPMLESLDVSECEWMDPATLLPLSKLATLEELIMRDCHKLAEFVAYASLTARYGFRTLKSLDLRGSPVGDSEVSALGWLPRLERLWLAAGGRVTRAVRHHAHYVDDGRAPHEQLHRWERQVGRAHCSTVTRAVRHHAHYVDDGRAPHEQLHRWERQVGRAHCSTVTRAVRHHAHYVDDGRAPHEQLHRWERQVGRAHCSTVTRAVRHHAHYVDDGRAPHEQLHRWERQVGRAHCSTVTRAVRHHAHYVDDGRAPHEQLHRWERQVGRAHCSTVTRAVRHHAHYVDDGRAPHEQLHRWERQVGRAHCSTVTRAVRHHAHYVDDGRAPHEQLHRWERQVGRAHCSTVTRAVRHHAHYVDDGRAPHEQLHRWERQVGRAHCSTVTRAVRHHAHYVDDGRAPHEQLHRWERQEPDYFKPKANTDSNIEDPERSDPEPSSSIFESYNQIRRSNSNINLPDREKEGSGKRKPEDGSGDSADINGESPVHKRQKTNDNKDDNDNNTCHNNNETANQSNDNANQNNENKNNEEAPKNRIMKIDCEINVNVIGVIETDEDEPEAYPNKENTEKNDEKNKNNENPSKNEEANNERPNQSNEGDKNNPRGDSPDCIVDCIKIDQLIDVGELRCGRQNEVIVIASTSRAKINNPTRQEEGYVHFRRNQEPEETPKVDETKKVDESENEQKSLKRQNENVNDGASTSKDPEKHDQPKEKYVCFRKNQEPVYVNCSPESANQNQGNQRREPLPPIQYQIEPRHHVLYVSVGPQLNTYRFPRDSSEIDRHLNLNFRPTHVDSSSLVTDFAIRRFGRADGEDVNIIHIGPNGPMVVGHDTGSRPDRSNLQFLSVTGYRNITDRSLVHLATAAPNLTRIDFSETSISETGAENFRSLRPDCELTYSKYTEKKE</sequence>
<feature type="region of interest" description="Disordered" evidence="1">
    <location>
        <begin position="699"/>
        <end position="821"/>
    </location>
</feature>
<name>A0AAU9TBI5_EUPED</name>
<dbReference type="Proteomes" id="UP001153954">
    <property type="component" value="Unassembled WGS sequence"/>
</dbReference>
<reference evidence="3" key="1">
    <citation type="submission" date="2022-03" db="EMBL/GenBank/DDBJ databases">
        <authorList>
            <person name="Tunstrom K."/>
        </authorList>
    </citation>
    <scope>NUCLEOTIDE SEQUENCE</scope>
</reference>
<feature type="domain" description="F-box" evidence="2">
    <location>
        <begin position="31"/>
        <end position="77"/>
    </location>
</feature>
<evidence type="ECO:0000256" key="1">
    <source>
        <dbReference type="SAM" id="MobiDB-lite"/>
    </source>
</evidence>
<accession>A0AAU9TBI5</accession>
<dbReference type="InterPro" id="IPR036047">
    <property type="entry name" value="F-box-like_dom_sf"/>
</dbReference>
<dbReference type="EMBL" id="CAKOGL010000001">
    <property type="protein sequence ID" value="CAH2083399.1"/>
    <property type="molecule type" value="Genomic_DNA"/>
</dbReference>
<dbReference type="Pfam" id="PF00646">
    <property type="entry name" value="F-box"/>
    <property type="match status" value="1"/>
</dbReference>
<evidence type="ECO:0000313" key="3">
    <source>
        <dbReference type="EMBL" id="CAH2083399.1"/>
    </source>
</evidence>
<feature type="compositionally biased region" description="Polar residues" evidence="1">
    <location>
        <begin position="978"/>
        <end position="987"/>
    </location>
</feature>
<dbReference type="AlphaFoldDB" id="A0AAU9TBI5"/>
<feature type="compositionally biased region" description="Basic and acidic residues" evidence="1">
    <location>
        <begin position="988"/>
        <end position="997"/>
    </location>
</feature>
<dbReference type="GO" id="GO:0019005">
    <property type="term" value="C:SCF ubiquitin ligase complex"/>
    <property type="evidence" value="ECO:0007669"/>
    <property type="project" value="TreeGrafter"/>
</dbReference>
<evidence type="ECO:0000313" key="4">
    <source>
        <dbReference type="Proteomes" id="UP001153954"/>
    </source>
</evidence>